<feature type="compositionally biased region" description="Polar residues" evidence="1">
    <location>
        <begin position="1"/>
        <end position="22"/>
    </location>
</feature>
<evidence type="ECO:0000313" key="3">
    <source>
        <dbReference type="Proteomes" id="UP001295684"/>
    </source>
</evidence>
<gene>
    <name evidence="2" type="ORF">ECRASSUSDP1_LOCUS18851</name>
</gene>
<accession>A0AAD2D298</accession>
<evidence type="ECO:0000313" key="2">
    <source>
        <dbReference type="EMBL" id="CAI2377465.1"/>
    </source>
</evidence>
<name>A0AAD2D298_EUPCR</name>
<dbReference type="AlphaFoldDB" id="A0AAD2D298"/>
<dbReference type="Proteomes" id="UP001295684">
    <property type="component" value="Unassembled WGS sequence"/>
</dbReference>
<evidence type="ECO:0000256" key="1">
    <source>
        <dbReference type="SAM" id="MobiDB-lite"/>
    </source>
</evidence>
<feature type="region of interest" description="Disordered" evidence="1">
    <location>
        <begin position="1"/>
        <end position="32"/>
    </location>
</feature>
<comment type="caution">
    <text evidence="2">The sequence shown here is derived from an EMBL/GenBank/DDBJ whole genome shotgun (WGS) entry which is preliminary data.</text>
</comment>
<dbReference type="EMBL" id="CAMPGE010019106">
    <property type="protein sequence ID" value="CAI2377465.1"/>
    <property type="molecule type" value="Genomic_DNA"/>
</dbReference>
<protein>
    <submittedName>
        <fullName evidence="2">Uncharacterized protein</fullName>
    </submittedName>
</protein>
<organism evidence="2 3">
    <name type="scientific">Euplotes crassus</name>
    <dbReference type="NCBI Taxonomy" id="5936"/>
    <lineage>
        <taxon>Eukaryota</taxon>
        <taxon>Sar</taxon>
        <taxon>Alveolata</taxon>
        <taxon>Ciliophora</taxon>
        <taxon>Intramacronucleata</taxon>
        <taxon>Spirotrichea</taxon>
        <taxon>Hypotrichia</taxon>
        <taxon>Euplotida</taxon>
        <taxon>Euplotidae</taxon>
        <taxon>Moneuplotes</taxon>
    </lineage>
</organism>
<keyword evidence="3" id="KW-1185">Reference proteome</keyword>
<reference evidence="2" key="1">
    <citation type="submission" date="2023-07" db="EMBL/GenBank/DDBJ databases">
        <authorList>
            <consortium name="AG Swart"/>
            <person name="Singh M."/>
            <person name="Singh A."/>
            <person name="Seah K."/>
            <person name="Emmerich C."/>
        </authorList>
    </citation>
    <scope>NUCLEOTIDE SEQUENCE</scope>
    <source>
        <strain evidence="2">DP1</strain>
    </source>
</reference>
<sequence>MGSITETNPSNASLDQNPMGNSKKTKESDQHVDSIESDYLVIDEDNFGQYMNSVFKYTKISIAHLNYISECCRRTIDQKFKCCPERLIFSSSKCEYENCSYQIIE</sequence>
<proteinExistence type="predicted"/>